<evidence type="ECO:0000313" key="3">
    <source>
        <dbReference type="Proteomes" id="UP000077667"/>
    </source>
</evidence>
<evidence type="ECO:0000256" key="1">
    <source>
        <dbReference type="SAM" id="SignalP"/>
    </source>
</evidence>
<sequence>MRWCIKKNSFLLVLAVWLFAGCQKVIHIDINSVDKKYVIEGTVTDNEDSYNVIISQTLDITDSNIFKGIDNALVTIDEDGKTPVVLVNKGNGLYRANATGRPGHTYHLTVKIGDQVFSASSVMPQKAAFDSLYVTERPFLGRVQKIATVAFTDPPVQGNAYRFTQYVDGRKENTIFITDDKLFNGKTVDYELLIFSDDEDDDLDTYDDLRVEMRCIDTENYNYWYSLTQGALGQNQSASPGNPVSNIKGGALGYFSANTFEVKNITVP</sequence>
<feature type="signal peptide" evidence="1">
    <location>
        <begin position="1"/>
        <end position="20"/>
    </location>
</feature>
<dbReference type="KEGG" id="nia:A8C56_04120"/>
<dbReference type="Proteomes" id="UP000077667">
    <property type="component" value="Chromosome"/>
</dbReference>
<dbReference type="OrthoDB" id="637707at2"/>
<proteinExistence type="predicted"/>
<gene>
    <name evidence="2" type="ORF">A8C56_04120</name>
</gene>
<dbReference type="PROSITE" id="PS51257">
    <property type="entry name" value="PROKAR_LIPOPROTEIN"/>
    <property type="match status" value="1"/>
</dbReference>
<keyword evidence="3" id="KW-1185">Reference proteome</keyword>
<evidence type="ECO:0000313" key="2">
    <source>
        <dbReference type="EMBL" id="ANH80277.1"/>
    </source>
</evidence>
<dbReference type="EMBL" id="CP015772">
    <property type="protein sequence ID" value="ANH80277.1"/>
    <property type="molecule type" value="Genomic_DNA"/>
</dbReference>
<keyword evidence="1" id="KW-0732">Signal</keyword>
<feature type="chain" id="PRO_5008389591" description="DUF4249 domain-containing protein" evidence="1">
    <location>
        <begin position="21"/>
        <end position="268"/>
    </location>
</feature>
<name>A0A1A9HY13_9BACT</name>
<dbReference type="Pfam" id="PF14054">
    <property type="entry name" value="DUF4249"/>
    <property type="match status" value="1"/>
</dbReference>
<dbReference type="STRING" id="1176587.A8C56_04120"/>
<dbReference type="AlphaFoldDB" id="A0A1A9HY13"/>
<accession>A0A1A9HY13</accession>
<dbReference type="RefSeq" id="WP_067752425.1">
    <property type="nucleotide sequence ID" value="NZ_CP015772.1"/>
</dbReference>
<evidence type="ECO:0008006" key="4">
    <source>
        <dbReference type="Google" id="ProtNLM"/>
    </source>
</evidence>
<reference evidence="2 3" key="1">
    <citation type="submission" date="2016-05" db="EMBL/GenBank/DDBJ databases">
        <title>Niabella ginsenosidivorans BS26 whole genome sequencing.</title>
        <authorList>
            <person name="Im W.T."/>
            <person name="Siddiqi M.Z."/>
        </authorList>
    </citation>
    <scope>NUCLEOTIDE SEQUENCE [LARGE SCALE GENOMIC DNA]</scope>
    <source>
        <strain evidence="2 3">BS26</strain>
    </source>
</reference>
<organism evidence="2 3">
    <name type="scientific">Niabella ginsenosidivorans</name>
    <dbReference type="NCBI Taxonomy" id="1176587"/>
    <lineage>
        <taxon>Bacteria</taxon>
        <taxon>Pseudomonadati</taxon>
        <taxon>Bacteroidota</taxon>
        <taxon>Chitinophagia</taxon>
        <taxon>Chitinophagales</taxon>
        <taxon>Chitinophagaceae</taxon>
        <taxon>Niabella</taxon>
    </lineage>
</organism>
<protein>
    <recommendedName>
        <fullName evidence="4">DUF4249 domain-containing protein</fullName>
    </recommendedName>
</protein>
<dbReference type="InterPro" id="IPR025345">
    <property type="entry name" value="DUF4249"/>
</dbReference>